<dbReference type="SUPFAM" id="SSF63748">
    <property type="entry name" value="Tudor/PWWP/MBT"/>
    <property type="match status" value="1"/>
</dbReference>
<dbReference type="InterPro" id="IPR040263">
    <property type="entry name" value="PWP3A_3B_4"/>
</dbReference>
<dbReference type="FunCoup" id="A0A6P7ZRT8">
    <property type="interactions" value="2485"/>
</dbReference>
<evidence type="ECO:0000259" key="3">
    <source>
        <dbReference type="Pfam" id="PF20884"/>
    </source>
</evidence>
<dbReference type="GeneID" id="115481235"/>
<dbReference type="InterPro" id="IPR048795">
    <property type="entry name" value="PWP3A_3B_4_C"/>
</dbReference>
<proteinExistence type="inferred from homology"/>
<dbReference type="Pfam" id="PF20886">
    <property type="entry name" value="PWP3A-B_C"/>
    <property type="match status" value="1"/>
</dbReference>
<evidence type="ECO:0000259" key="5">
    <source>
        <dbReference type="Pfam" id="PF20887"/>
    </source>
</evidence>
<evidence type="ECO:0000313" key="6">
    <source>
        <dbReference type="Proteomes" id="UP000515156"/>
    </source>
</evidence>
<dbReference type="FunFam" id="2.30.30.140:FF:000063">
    <property type="entry name" value="PWWP domain-containing DNA repair factor 3A"/>
    <property type="match status" value="1"/>
</dbReference>
<dbReference type="PANTHER" id="PTHR31333">
    <property type="entry name" value="PWWP DOMAIN-CONTAINING DNA REPAIR FACTOR 3 FAMILY MEMBER"/>
    <property type="match status" value="1"/>
</dbReference>
<dbReference type="Proteomes" id="UP000515156">
    <property type="component" value="Chromosome 11"/>
</dbReference>
<dbReference type="PANTHER" id="PTHR31333:SF6">
    <property type="entry name" value="MUM1 LIKE 1"/>
    <property type="match status" value="1"/>
</dbReference>
<keyword evidence="6" id="KW-1185">Reference proteome</keyword>
<evidence type="ECO:0000256" key="2">
    <source>
        <dbReference type="SAM" id="MobiDB-lite"/>
    </source>
</evidence>
<sequence>MTDPPKYILCKWRKRFWPAKILGRTGVSRRTLSNWDPEILNVEILVVEKQISVKYADTKPLDKSQVENIATKLEYKGKKSDSAVEEELTYRNALRVALNILNQNTLAPARRTKPCTGKMSQCSNPSNLHDRELQKCVAKEKRQKRSSRLATCQTENQAASPILVKRNAKTNRKLTKSLESSAPCLPGACISKHMHGKVSPCKVSAQKGGQTVQSVMEKTPSASVKRDRKFGGKRHREYCNTEFSPERSLEYTAQNMTEEIMPVSELCYSVTSTPVRKISSSVRKPTEKLFDFLPRGASELACDSRSVKSMRTQSCTEDVSKATESVNWLQDRKPERYQECLKPSACDYPENTSISSLELQCESDIEGRSPKRSKASKLPDFEEKGEFLSSDLSMEFSLSEAPSCSSTWVDEDKEEDEELPSILLQQEPLSVEPGMLVWCKFQKYPYWPAVVRNVKRKRKKATIVFIEESLSDPTNKNKSLSVGLRTLKHFDCEEKRTLTDKAKEDYGKAIDWCIALIQDYRIRIGEQTDSCCWWLASTNTFNEGCGSFVGSFEDYCTADISYPVRREVNQGSLMVFPVIERETEEESQSETSPAKQQSSKKMLPDRTRAARDKANEKLVNYIMKNKKVEKHLLAIMKGKKKSRWFQDFLNTSQSLNCIETYLEDEEQCEMVVTYLKSVCDQMSSSLETLKNGDRTRFTLDVLLPEAVICAISAVDKISYERAEEKYMRGPSVSKREREIFEKKILEEKKLCEILKMEAVPGGIKDEH</sequence>
<dbReference type="Gene3D" id="6.10.300.20">
    <property type="match status" value="1"/>
</dbReference>
<name>A0A6P7ZRT8_9AMPH</name>
<reference evidence="6" key="1">
    <citation type="submission" date="2024-06" db="UniProtKB">
        <authorList>
            <consortium name="RefSeq"/>
        </authorList>
    </citation>
    <scope>NUCLEOTIDE SEQUENCE [LARGE SCALE GENOMIC DNA]</scope>
</reference>
<gene>
    <name evidence="7" type="primary">PWWP3A</name>
</gene>
<feature type="domain" description="MUM1-like PWWP" evidence="3">
    <location>
        <begin position="432"/>
        <end position="513"/>
    </location>
</feature>
<evidence type="ECO:0000259" key="4">
    <source>
        <dbReference type="Pfam" id="PF20886"/>
    </source>
</evidence>
<dbReference type="Pfam" id="PF20887">
    <property type="entry name" value="PWP3A-B_N"/>
    <property type="match status" value="1"/>
</dbReference>
<dbReference type="RefSeq" id="XP_030076210.1">
    <property type="nucleotide sequence ID" value="XM_030220350.1"/>
</dbReference>
<accession>A0A6P7ZRT8</accession>
<evidence type="ECO:0000313" key="7">
    <source>
        <dbReference type="RefSeq" id="XP_030076210.1"/>
    </source>
</evidence>
<dbReference type="CTD" id="84939"/>
<dbReference type="CDD" id="cd06080">
    <property type="entry name" value="PWWP_MUM1-like"/>
    <property type="match status" value="1"/>
</dbReference>
<dbReference type="AlphaFoldDB" id="A0A6P7ZRT8"/>
<organism evidence="6 7">
    <name type="scientific">Microcaecilia unicolor</name>
    <dbReference type="NCBI Taxonomy" id="1415580"/>
    <lineage>
        <taxon>Eukaryota</taxon>
        <taxon>Metazoa</taxon>
        <taxon>Chordata</taxon>
        <taxon>Craniata</taxon>
        <taxon>Vertebrata</taxon>
        <taxon>Euteleostomi</taxon>
        <taxon>Amphibia</taxon>
        <taxon>Gymnophiona</taxon>
        <taxon>Siphonopidae</taxon>
        <taxon>Microcaecilia</taxon>
    </lineage>
</organism>
<protein>
    <submittedName>
        <fullName evidence="7">PWWP domain-containing DNA repair factor 3A isoform X1</fullName>
    </submittedName>
</protein>
<evidence type="ECO:0000256" key="1">
    <source>
        <dbReference type="ARBA" id="ARBA00008188"/>
    </source>
</evidence>
<reference evidence="7" key="2">
    <citation type="submission" date="2025-08" db="UniProtKB">
        <authorList>
            <consortium name="RefSeq"/>
        </authorList>
    </citation>
    <scope>IDENTIFICATION</scope>
</reference>
<feature type="domain" description="PWWP" evidence="5">
    <location>
        <begin position="7"/>
        <end position="103"/>
    </location>
</feature>
<dbReference type="InParanoid" id="A0A6P7ZRT8"/>
<dbReference type="Pfam" id="PF20884">
    <property type="entry name" value="MUM1-like_PWWP"/>
    <property type="match status" value="1"/>
</dbReference>
<dbReference type="InterPro" id="IPR035504">
    <property type="entry name" value="MUM1-like_PWWP"/>
</dbReference>
<dbReference type="KEGG" id="muo:115481235"/>
<feature type="domain" description="PWWP" evidence="4">
    <location>
        <begin position="604"/>
        <end position="744"/>
    </location>
</feature>
<feature type="region of interest" description="Disordered" evidence="2">
    <location>
        <begin position="582"/>
        <end position="607"/>
    </location>
</feature>
<dbReference type="OrthoDB" id="10013064at2759"/>
<dbReference type="Gene3D" id="2.30.30.140">
    <property type="match status" value="1"/>
</dbReference>
<comment type="similarity">
    <text evidence="1">Belongs to the PWWP3A family.</text>
</comment>
<dbReference type="InterPro" id="IPR048765">
    <property type="entry name" value="PWP3A_3B_4_N"/>
</dbReference>